<evidence type="ECO:0000256" key="3">
    <source>
        <dbReference type="ARBA" id="ARBA00022801"/>
    </source>
</evidence>
<evidence type="ECO:0000256" key="9">
    <source>
        <dbReference type="RuleBase" id="RU361199"/>
    </source>
</evidence>
<dbReference type="SMART" id="SM00872">
    <property type="entry name" value="Alpha-mann_mid"/>
    <property type="match status" value="1"/>
</dbReference>
<keyword evidence="10" id="KW-0472">Membrane</keyword>
<dbReference type="Gene3D" id="2.70.98.30">
    <property type="entry name" value="Golgi alpha-mannosidase II, domain 4"/>
    <property type="match status" value="1"/>
</dbReference>
<accession>A0A0X3PNQ5</accession>
<dbReference type="InterPro" id="IPR011013">
    <property type="entry name" value="Gal_mutarotase_sf_dom"/>
</dbReference>
<organism evidence="12">
    <name type="scientific">Schistocephalus solidus</name>
    <name type="common">Tapeworm</name>
    <dbReference type="NCBI Taxonomy" id="70667"/>
    <lineage>
        <taxon>Eukaryota</taxon>
        <taxon>Metazoa</taxon>
        <taxon>Spiralia</taxon>
        <taxon>Lophotrochozoa</taxon>
        <taxon>Platyhelminthes</taxon>
        <taxon>Cestoda</taxon>
        <taxon>Eucestoda</taxon>
        <taxon>Diphyllobothriidea</taxon>
        <taxon>Diphyllobothriidae</taxon>
        <taxon>Schistocephalus</taxon>
    </lineage>
</organism>
<sequence>MVRIRVCYKALTIVTVSIGLALFFFFYQKPETLYIGVTSYSLLNYTEEMRQTHSQRPPPLVCGARKPIQSADIKMSELYEKLRFDTWWLSLDVSYDMNQWKDRKLEVVILPHSHHDPGWRMTFRKYLNTRAKPCLDSTLNFLDKNKEARFIYAEVSFLERWWAEMTSWQKTTFKRLVRDGQWEIATGGWVINDEASTHYAATVTQLAEGHHWLMENLGYVPNVSWAIDPFGHSTTEAYLLRKAGLEHILIHRTHYEIKQHFAKQRTLEFRWRQPWDSSGSTDVFCHMLPFGGYGVSETCGPNRGICWQYDFSGQKRFPFPWSPLPIVITSDNIAQRAEKLADQYRKKATFYNNGDVVFVPLGDDFRYLSETAWEAQFTNYKKLMDYINSKPEMRMHVQFGTLSTYFNLVKQRKPVASFPSLMGDFFTYADRNQDYWSGYFTSRPTHKALSRVVEAELRSAEILFSLARHWIPNLASKLNSETCLSLYDRISSARRSLALFQHHDAITGTARRHVMTDYRRGLSLALDNSRTVAGASLALLLGSGQQDVENAVHAQILHWGSVLLHSAGWDWPVAGAPTPPTITFTSLDQVRYLILFNNHAHERDHIVRVDLDLRKVLRTGVTQRRLISVKVSYAGGVDSHTKEAVHELQPSSEQISSGGGWSRAKSAYLFSLRAGPFTLLPLQILQLSLRLEISDFAQPSIDLFKPTLYNIVPRSISAPWLHSQVRKNPLYDSIKNKQMDLVFNPITGFLHSMTNMATGVVHPLSISFSVYKSKQAKDTSGAYLFIPELPSVPLPLNLQPKVRVARSNIVDEVTTYHPNLVHTVRSYKTGEPGRLAIEVENILDLTYPYDNHEVVMKLTTGFKNTNRTFFTDSNCLQFIRRVFYDKIPLQGNVYPMSCAAYLEDADYRITLLSAQPLGVMAGERPGEMSIWLDRRVAQGDGRGLGEGVVDNVPARSVFRILVETVSSSSSPRDNASGANVSSEIPLPGLTQEAHWALTDLIYPTSQFVFSPDISSNLMEKMRTNLLLMRPNGLPPDYELVALKTFYSTSERFTPDLHSIPGSQLGILLHRTLPYCGKTYLCARCSASTFTSSSLDQVQVSGLFRNLLIQKALRTSLTFIPRRAQENKDELPTTSLSVQPMELEAFLLLPEEPKFP</sequence>
<comment type="function">
    <text evidence="7">Catalyzes the first committed step in the biosynthesis of complex N-glycans. It controls conversion of high mannose to complex N-glycans; the final hydrolytic step in the N-glycan maturation pathway.</text>
</comment>
<keyword evidence="4 9" id="KW-0862">Zinc</keyword>
<proteinExistence type="inferred from homology"/>
<dbReference type="GO" id="GO:0004572">
    <property type="term" value="F:mannosyl-oligosaccharide 1,3-1,6-alpha-mannosidase activity"/>
    <property type="evidence" value="ECO:0007669"/>
    <property type="project" value="UniProtKB-EC"/>
</dbReference>
<dbReference type="SUPFAM" id="SSF74650">
    <property type="entry name" value="Galactose mutarotase-like"/>
    <property type="match status" value="1"/>
</dbReference>
<dbReference type="PANTHER" id="PTHR11607">
    <property type="entry name" value="ALPHA-MANNOSIDASE"/>
    <property type="match status" value="1"/>
</dbReference>
<evidence type="ECO:0000256" key="1">
    <source>
        <dbReference type="ARBA" id="ARBA00009792"/>
    </source>
</evidence>
<keyword evidence="5" id="KW-1015">Disulfide bond</keyword>
<evidence type="ECO:0000256" key="5">
    <source>
        <dbReference type="ARBA" id="ARBA00023157"/>
    </source>
</evidence>
<dbReference type="FunFam" id="1.20.1270.50:FF:000001">
    <property type="entry name" value="Alpha-mannosidase"/>
    <property type="match status" value="1"/>
</dbReference>
<dbReference type="Pfam" id="PF07748">
    <property type="entry name" value="Glyco_hydro_38C"/>
    <property type="match status" value="1"/>
</dbReference>
<dbReference type="GO" id="GO:0000139">
    <property type="term" value="C:Golgi membrane"/>
    <property type="evidence" value="ECO:0007669"/>
    <property type="project" value="TreeGrafter"/>
</dbReference>
<dbReference type="Gene3D" id="2.60.40.1180">
    <property type="entry name" value="Golgi alpha-mannosidase II"/>
    <property type="match status" value="1"/>
</dbReference>
<dbReference type="InterPro" id="IPR028995">
    <property type="entry name" value="Glyco_hydro_57/38_cen_sf"/>
</dbReference>
<evidence type="ECO:0000259" key="11">
    <source>
        <dbReference type="SMART" id="SM00872"/>
    </source>
</evidence>
<dbReference type="Pfam" id="PF09261">
    <property type="entry name" value="Alpha-mann_mid"/>
    <property type="match status" value="1"/>
</dbReference>
<keyword evidence="2 9" id="KW-0479">Metal-binding</keyword>
<dbReference type="InterPro" id="IPR013780">
    <property type="entry name" value="Glyco_hydro_b"/>
</dbReference>
<evidence type="ECO:0000313" key="12">
    <source>
        <dbReference type="EMBL" id="JAP53563.1"/>
    </source>
</evidence>
<dbReference type="InterPro" id="IPR027291">
    <property type="entry name" value="Glyco_hydro_38_N_sf"/>
</dbReference>
<dbReference type="InterPro" id="IPR015341">
    <property type="entry name" value="Glyco_hydro_38_cen"/>
</dbReference>
<dbReference type="EMBL" id="GEEE01009662">
    <property type="protein sequence ID" value="JAP53563.1"/>
    <property type="molecule type" value="Transcribed_RNA"/>
</dbReference>
<dbReference type="GO" id="GO:0030246">
    <property type="term" value="F:carbohydrate binding"/>
    <property type="evidence" value="ECO:0007669"/>
    <property type="project" value="InterPro"/>
</dbReference>
<dbReference type="GO" id="GO:0006491">
    <property type="term" value="P:N-glycan processing"/>
    <property type="evidence" value="ECO:0007669"/>
    <property type="project" value="TreeGrafter"/>
</dbReference>
<comment type="catalytic activity">
    <reaction evidence="8">
        <text>N(4)-{beta-D-GlcNAc-(1-&gt;2)-alpha-D-Man-(1-&gt;3)-[alpha-D-Man-(1-&gt;3)-[alpha-D-Man-(1-&gt;6)]-alpha-D-Man-(1-&gt;6)]-beta-D-Man-(1-&gt;4)-beta-D-GlcNAc-(1-&gt;4)-beta-D-GlcNAc}-L-asparaginyl-[protein] + 2 H2O = 2 alpha-D-mannopyranose + an N(4)-{beta-D-GlcNAc-(1-&gt;2)-alpha-D-Man-(1-&gt;3)-[alpha-D-Man-(1-&gt;6)]-beta-D-Man-(1-&gt;4)-beta-D-GlcNAc-(1-&gt;4)-beta-D-GlcNAc}-L-asparaginyl-[protein]</text>
        <dbReference type="Rhea" id="RHEA:56052"/>
        <dbReference type="Rhea" id="RHEA-COMP:14368"/>
        <dbReference type="Rhea" id="RHEA-COMP:14369"/>
        <dbReference type="ChEBI" id="CHEBI:15377"/>
        <dbReference type="ChEBI" id="CHEBI:28729"/>
        <dbReference type="ChEBI" id="CHEBI:60615"/>
        <dbReference type="ChEBI" id="CHEBI:60625"/>
        <dbReference type="EC" id="3.2.1.114"/>
    </reaction>
</comment>
<gene>
    <name evidence="12" type="primary">MA2A2</name>
    <name evidence="12" type="ORF">TR151185</name>
</gene>
<dbReference type="GO" id="GO:0006013">
    <property type="term" value="P:mannose metabolic process"/>
    <property type="evidence" value="ECO:0007669"/>
    <property type="project" value="InterPro"/>
</dbReference>
<keyword evidence="6 9" id="KW-0326">Glycosidase</keyword>
<dbReference type="GO" id="GO:0046872">
    <property type="term" value="F:metal ion binding"/>
    <property type="evidence" value="ECO:0007669"/>
    <property type="project" value="UniProtKB-KW"/>
</dbReference>
<dbReference type="InterPro" id="IPR011330">
    <property type="entry name" value="Glyco_hydro/deAcase_b/a-brl"/>
</dbReference>
<evidence type="ECO:0000256" key="8">
    <source>
        <dbReference type="ARBA" id="ARBA00093232"/>
    </source>
</evidence>
<evidence type="ECO:0000256" key="10">
    <source>
        <dbReference type="SAM" id="Phobius"/>
    </source>
</evidence>
<dbReference type="EC" id="3.2.1.-" evidence="9"/>
<dbReference type="PANTHER" id="PTHR11607:SF3">
    <property type="entry name" value="LYSOSOMAL ALPHA-MANNOSIDASE"/>
    <property type="match status" value="1"/>
</dbReference>
<feature type="domain" description="Glycoside hydrolase family 38 central" evidence="11">
    <location>
        <begin position="434"/>
        <end position="522"/>
    </location>
</feature>
<dbReference type="InterPro" id="IPR050843">
    <property type="entry name" value="Glycosyl_Hydrlase_38"/>
</dbReference>
<dbReference type="Gene3D" id="1.20.1270.50">
    <property type="entry name" value="Glycoside hydrolase family 38, central domain"/>
    <property type="match status" value="1"/>
</dbReference>
<protein>
    <recommendedName>
        <fullName evidence="9">Alpha-mannosidase</fullName>
        <ecNumber evidence="9">3.2.1.-</ecNumber>
    </recommendedName>
</protein>
<comment type="similarity">
    <text evidence="1 9">Belongs to the glycosyl hydrolase 38 family.</text>
</comment>
<evidence type="ECO:0000256" key="2">
    <source>
        <dbReference type="ARBA" id="ARBA00022723"/>
    </source>
</evidence>
<dbReference type="SUPFAM" id="SSF88688">
    <property type="entry name" value="Families 57/38 glycoside transferase middle domain"/>
    <property type="match status" value="1"/>
</dbReference>
<dbReference type="SUPFAM" id="SSF88713">
    <property type="entry name" value="Glycoside hydrolase/deacetylase"/>
    <property type="match status" value="1"/>
</dbReference>
<dbReference type="InterPro" id="IPR037094">
    <property type="entry name" value="Glyco_hydro_38_cen_sf"/>
</dbReference>
<feature type="transmembrane region" description="Helical" evidence="10">
    <location>
        <begin position="7"/>
        <end position="27"/>
    </location>
</feature>
<dbReference type="AlphaFoldDB" id="A0A0X3PNQ5"/>
<keyword evidence="10" id="KW-1133">Transmembrane helix</keyword>
<dbReference type="Gene3D" id="3.20.110.10">
    <property type="entry name" value="Glycoside hydrolase 38, N terminal domain"/>
    <property type="match status" value="1"/>
</dbReference>
<evidence type="ECO:0000256" key="7">
    <source>
        <dbReference type="ARBA" id="ARBA00059516"/>
    </source>
</evidence>
<name>A0A0X3PNQ5_SCHSO</name>
<evidence type="ECO:0000256" key="4">
    <source>
        <dbReference type="ARBA" id="ARBA00022833"/>
    </source>
</evidence>
<dbReference type="InterPro" id="IPR011682">
    <property type="entry name" value="Glyco_hydro_38_C"/>
</dbReference>
<evidence type="ECO:0000256" key="6">
    <source>
        <dbReference type="ARBA" id="ARBA00023295"/>
    </source>
</evidence>
<dbReference type="InterPro" id="IPR000602">
    <property type="entry name" value="Glyco_hydro_38_N"/>
</dbReference>
<reference evidence="12" key="1">
    <citation type="submission" date="2016-01" db="EMBL/GenBank/DDBJ databases">
        <title>Reference transcriptome for the parasite Schistocephalus solidus: insights into the molecular evolution of parasitism.</title>
        <authorList>
            <person name="Hebert F.O."/>
            <person name="Grambauer S."/>
            <person name="Barber I."/>
            <person name="Landry C.R."/>
            <person name="Aubin-Horth N."/>
        </authorList>
    </citation>
    <scope>NUCLEOTIDE SEQUENCE</scope>
</reference>
<dbReference type="Pfam" id="PF01074">
    <property type="entry name" value="Glyco_hydro_38N"/>
    <property type="match status" value="1"/>
</dbReference>
<comment type="cofactor">
    <cofactor evidence="9">
        <name>Zn(2+)</name>
        <dbReference type="ChEBI" id="CHEBI:29105"/>
    </cofactor>
    <text evidence="9">Binds 1 zinc ion per subunit.</text>
</comment>
<keyword evidence="3 9" id="KW-0378">Hydrolase</keyword>
<keyword evidence="10" id="KW-0812">Transmembrane</keyword>